<dbReference type="GO" id="GO:0005634">
    <property type="term" value="C:nucleus"/>
    <property type="evidence" value="ECO:0007669"/>
    <property type="project" value="UniProtKB-SubCell"/>
</dbReference>
<dbReference type="PROSITE" id="PS00463">
    <property type="entry name" value="ZN2_CY6_FUNGAL_1"/>
    <property type="match status" value="1"/>
</dbReference>
<evidence type="ECO:0000256" key="7">
    <source>
        <dbReference type="ARBA" id="ARBA00023242"/>
    </source>
</evidence>
<dbReference type="SMART" id="SM00906">
    <property type="entry name" value="Fungal_trans"/>
    <property type="match status" value="1"/>
</dbReference>
<evidence type="ECO:0000256" key="6">
    <source>
        <dbReference type="ARBA" id="ARBA00023163"/>
    </source>
</evidence>
<feature type="domain" description="Zn(2)-C6 fungal-type" evidence="9">
    <location>
        <begin position="116"/>
        <end position="148"/>
    </location>
</feature>
<dbReference type="CDD" id="cd00067">
    <property type="entry name" value="GAL4"/>
    <property type="match status" value="1"/>
</dbReference>
<keyword evidence="5" id="KW-0238">DNA-binding</keyword>
<dbReference type="GO" id="GO:0006351">
    <property type="term" value="P:DNA-templated transcription"/>
    <property type="evidence" value="ECO:0007669"/>
    <property type="project" value="InterPro"/>
</dbReference>
<dbReference type="EMBL" id="KL142377">
    <property type="protein sequence ID" value="KDR76975.1"/>
    <property type="molecule type" value="Genomic_DNA"/>
</dbReference>
<keyword evidence="7" id="KW-0539">Nucleus</keyword>
<dbReference type="OrthoDB" id="2154091at2759"/>
<evidence type="ECO:0000256" key="1">
    <source>
        <dbReference type="ARBA" id="ARBA00004123"/>
    </source>
</evidence>
<comment type="subcellular location">
    <subcellularLocation>
        <location evidence="1">Nucleus</location>
    </subcellularLocation>
</comment>
<evidence type="ECO:0000256" key="8">
    <source>
        <dbReference type="SAM" id="MobiDB-lite"/>
    </source>
</evidence>
<dbReference type="STRING" id="685588.A0A067T1E0"/>
<feature type="region of interest" description="Disordered" evidence="8">
    <location>
        <begin position="945"/>
        <end position="966"/>
    </location>
</feature>
<keyword evidence="11" id="KW-1185">Reference proteome</keyword>
<dbReference type="CDD" id="cd12148">
    <property type="entry name" value="fungal_TF_MHR"/>
    <property type="match status" value="1"/>
</dbReference>
<dbReference type="PANTHER" id="PTHR31313:SF81">
    <property type="entry name" value="TY1 ENHANCER ACTIVATOR"/>
    <property type="match status" value="1"/>
</dbReference>
<keyword evidence="3" id="KW-0862">Zinc</keyword>
<dbReference type="Pfam" id="PF00172">
    <property type="entry name" value="Zn_clus"/>
    <property type="match status" value="1"/>
</dbReference>
<dbReference type="InterPro" id="IPR051615">
    <property type="entry name" value="Transcr_Regulatory_Elem"/>
</dbReference>
<evidence type="ECO:0000313" key="11">
    <source>
        <dbReference type="Proteomes" id="UP000027222"/>
    </source>
</evidence>
<dbReference type="Pfam" id="PF04082">
    <property type="entry name" value="Fungal_trans"/>
    <property type="match status" value="1"/>
</dbReference>
<feature type="region of interest" description="Disordered" evidence="8">
    <location>
        <begin position="766"/>
        <end position="831"/>
    </location>
</feature>
<dbReference type="SMART" id="SM00066">
    <property type="entry name" value="GAL4"/>
    <property type="match status" value="1"/>
</dbReference>
<organism evidence="10 11">
    <name type="scientific">Galerina marginata (strain CBS 339.88)</name>
    <dbReference type="NCBI Taxonomy" id="685588"/>
    <lineage>
        <taxon>Eukaryota</taxon>
        <taxon>Fungi</taxon>
        <taxon>Dikarya</taxon>
        <taxon>Basidiomycota</taxon>
        <taxon>Agaricomycotina</taxon>
        <taxon>Agaricomycetes</taxon>
        <taxon>Agaricomycetidae</taxon>
        <taxon>Agaricales</taxon>
        <taxon>Agaricineae</taxon>
        <taxon>Strophariaceae</taxon>
        <taxon>Galerina</taxon>
    </lineage>
</organism>
<proteinExistence type="predicted"/>
<evidence type="ECO:0000256" key="5">
    <source>
        <dbReference type="ARBA" id="ARBA00023125"/>
    </source>
</evidence>
<dbReference type="InterPro" id="IPR036864">
    <property type="entry name" value="Zn2-C6_fun-type_DNA-bd_sf"/>
</dbReference>
<dbReference type="AlphaFoldDB" id="A0A067T1E0"/>
<dbReference type="Gene3D" id="4.10.240.10">
    <property type="entry name" value="Zn(2)-C6 fungal-type DNA-binding domain"/>
    <property type="match status" value="1"/>
</dbReference>
<dbReference type="GO" id="GO:0008270">
    <property type="term" value="F:zinc ion binding"/>
    <property type="evidence" value="ECO:0007669"/>
    <property type="project" value="InterPro"/>
</dbReference>
<reference evidence="11" key="1">
    <citation type="journal article" date="2014" name="Proc. Natl. Acad. Sci. U.S.A.">
        <title>Extensive sampling of basidiomycete genomes demonstrates inadequacy of the white-rot/brown-rot paradigm for wood decay fungi.</title>
        <authorList>
            <person name="Riley R."/>
            <person name="Salamov A.A."/>
            <person name="Brown D.W."/>
            <person name="Nagy L.G."/>
            <person name="Floudas D."/>
            <person name="Held B.W."/>
            <person name="Levasseur A."/>
            <person name="Lombard V."/>
            <person name="Morin E."/>
            <person name="Otillar R."/>
            <person name="Lindquist E.A."/>
            <person name="Sun H."/>
            <person name="LaButti K.M."/>
            <person name="Schmutz J."/>
            <person name="Jabbour D."/>
            <person name="Luo H."/>
            <person name="Baker S.E."/>
            <person name="Pisabarro A.G."/>
            <person name="Walton J.D."/>
            <person name="Blanchette R.A."/>
            <person name="Henrissat B."/>
            <person name="Martin F."/>
            <person name="Cullen D."/>
            <person name="Hibbett D.S."/>
            <person name="Grigoriev I.V."/>
        </authorList>
    </citation>
    <scope>NUCLEOTIDE SEQUENCE [LARGE SCALE GENOMIC DNA]</scope>
    <source>
        <strain evidence="11">CBS 339.88</strain>
    </source>
</reference>
<dbReference type="GO" id="GO:0000981">
    <property type="term" value="F:DNA-binding transcription factor activity, RNA polymerase II-specific"/>
    <property type="evidence" value="ECO:0007669"/>
    <property type="project" value="InterPro"/>
</dbReference>
<gene>
    <name evidence="10" type="ORF">GALMADRAFT_422183</name>
</gene>
<keyword evidence="2" id="KW-0479">Metal-binding</keyword>
<dbReference type="SUPFAM" id="SSF57701">
    <property type="entry name" value="Zn2/Cys6 DNA-binding domain"/>
    <property type="match status" value="1"/>
</dbReference>
<dbReference type="InterPro" id="IPR007219">
    <property type="entry name" value="XnlR_reg_dom"/>
</dbReference>
<dbReference type="HOGENOM" id="CLU_007003_2_0_1"/>
<feature type="compositionally biased region" description="Low complexity" evidence="8">
    <location>
        <begin position="811"/>
        <end position="831"/>
    </location>
</feature>
<evidence type="ECO:0000256" key="3">
    <source>
        <dbReference type="ARBA" id="ARBA00022833"/>
    </source>
</evidence>
<keyword evidence="6" id="KW-0804">Transcription</keyword>
<accession>A0A067T1E0</accession>
<sequence length="1059" mass="117791">MDDEEFDAKVDTLVDEALQRLCIEPLRALTPSNCPDYPWIATSNGREQRFKKTITELVDLALKLAEIKKVWIGMTPPAPVSTSPTIMISPVQQTGSIYAKRSGTGNPRGRGTYNPACDVCARKKTKCDGIKPVCQPCRLQGRQLECAWTKNPVRKPRTEQHFEAMHKRAENLLVRGEEYRQYADKLEALLDKFQQDYNLPLSVDFRASRPSDTDGLLGSSFDLDHDHDFSVTIDDNEGSSDSDLTKEICLPTQSLKIEEGGLILHHGNTAPFRFEHLELPIQPSRFPSLTDNPDATYVLLVDGVPDEHCNPAFDWSRHLPQAVPLDRRSHDKALDLLFKFFTSWCLRIVPDLFLRDMYRALSAPASDPPPKTPHYSPMLHNALVALGLAFLDEHRFRDLKARQYFANTAKSYIEAECRKPNLSVIHALSILASFHSSQGDQTLGYLYFGMSARMAQALGLNIDCTEWVKLGLIEEPDRLDRHWANWTTLTQDVCWSLYVGRDFCVSPPTDVDAKELSMPFVDLELDQMPWVHAPAGIDPQPNYLTKTFEATCELLMISRRIMDVINGLNRSRPFVIDELISDIDLKLNTWRGGLAPELEVTVKSRPTATPHKLMLHLAYWWLFILLHRPFFHRKGRPIYSTDREIDHVKLCRRAAENIMELSSTWRTLYGLRYCPITLIQTVFSAGTVYLLTAMQASSGIRIAQKELNHSLGQQKVVLQYLNEIGKSWQCATNIAGILSGLMNEQLKPVLERKTIAITSSSGGGLLVPDYNGDDDDDAHSTHSRSSSQGHVRRHSSLTKGKQRRVSHSRNHSVSQASPVPSTPPATVSTSPTIMISPVQQTGSIYANSSTVLPTSSPIAIQTPPKPASSFSSSPSSIPDHWGLRPTSVHTSSPSPSSSPVFSTNYSSSSFANRSSFQGYPQPYSYSTPDDPTFLTDSPVTGHAFNSHAIFGQPPIGQRQPSSSSLHYPEKELNGFLGMLGGQTLSEAPFMGPFSLGDTVAPFGALDTNFASTSSLTPFGHNFLTQASTSATFDGQSIIDNATNMDDSADWDMWAQTFES</sequence>
<dbReference type="GO" id="GO:0003677">
    <property type="term" value="F:DNA binding"/>
    <property type="evidence" value="ECO:0007669"/>
    <property type="project" value="UniProtKB-KW"/>
</dbReference>
<dbReference type="PROSITE" id="PS50048">
    <property type="entry name" value="ZN2_CY6_FUNGAL_2"/>
    <property type="match status" value="1"/>
</dbReference>
<protein>
    <recommendedName>
        <fullName evidence="9">Zn(2)-C6 fungal-type domain-containing protein</fullName>
    </recommendedName>
</protein>
<evidence type="ECO:0000256" key="4">
    <source>
        <dbReference type="ARBA" id="ARBA00023015"/>
    </source>
</evidence>
<feature type="compositionally biased region" description="Basic residues" evidence="8">
    <location>
        <begin position="790"/>
        <end position="810"/>
    </location>
</feature>
<name>A0A067T1E0_GALM3</name>
<feature type="compositionally biased region" description="Low complexity" evidence="8">
    <location>
        <begin position="867"/>
        <end position="878"/>
    </location>
</feature>
<evidence type="ECO:0000256" key="2">
    <source>
        <dbReference type="ARBA" id="ARBA00022723"/>
    </source>
</evidence>
<keyword evidence="4" id="KW-0805">Transcription regulation</keyword>
<feature type="compositionally biased region" description="Low complexity" evidence="8">
    <location>
        <begin position="886"/>
        <end position="904"/>
    </location>
</feature>
<feature type="region of interest" description="Disordered" evidence="8">
    <location>
        <begin position="856"/>
        <end position="904"/>
    </location>
</feature>
<dbReference type="InterPro" id="IPR001138">
    <property type="entry name" value="Zn2Cys6_DnaBD"/>
</dbReference>
<evidence type="ECO:0000313" key="10">
    <source>
        <dbReference type="EMBL" id="KDR76975.1"/>
    </source>
</evidence>
<dbReference type="PANTHER" id="PTHR31313">
    <property type="entry name" value="TY1 ENHANCER ACTIVATOR"/>
    <property type="match status" value="1"/>
</dbReference>
<evidence type="ECO:0000259" key="9">
    <source>
        <dbReference type="PROSITE" id="PS50048"/>
    </source>
</evidence>
<dbReference type="Proteomes" id="UP000027222">
    <property type="component" value="Unassembled WGS sequence"/>
</dbReference>